<dbReference type="KEGG" id="cmh:VO01_05975"/>
<reference evidence="1 2" key="1">
    <citation type="journal article" date="2015" name="Genome Announc.">
        <title>Complete Genome Sequence of Clavibacter michiganensis subsp. insidiosus R1-1 Using PacBio Single-Molecule Real-Time Technology.</title>
        <authorList>
            <person name="Lu Y."/>
            <person name="Samac D.A."/>
            <person name="Glazebrook J."/>
            <person name="Ishimaru C.A."/>
        </authorList>
    </citation>
    <scope>NUCLEOTIDE SEQUENCE [LARGE SCALE GENOMIC DNA]</scope>
    <source>
        <strain evidence="1 2">R1-1</strain>
    </source>
</reference>
<dbReference type="HOGENOM" id="CLU_1127527_0_0_11"/>
<evidence type="ECO:0000313" key="1">
    <source>
        <dbReference type="EMBL" id="AJW78739.1"/>
    </source>
</evidence>
<evidence type="ECO:0000313" key="2">
    <source>
        <dbReference type="Proteomes" id="UP000032604"/>
    </source>
</evidence>
<dbReference type="AlphaFoldDB" id="A0A0D5CHI2"/>
<proteinExistence type="predicted"/>
<dbReference type="PATRIC" id="fig|33014.5.peg.1248"/>
<organism evidence="1 2">
    <name type="scientific">Clavibacter michiganensis subsp. insidiosus</name>
    <dbReference type="NCBI Taxonomy" id="33014"/>
    <lineage>
        <taxon>Bacteria</taxon>
        <taxon>Bacillati</taxon>
        <taxon>Actinomycetota</taxon>
        <taxon>Actinomycetes</taxon>
        <taxon>Micrococcales</taxon>
        <taxon>Microbacteriaceae</taxon>
        <taxon>Clavibacter</taxon>
    </lineage>
</organism>
<sequence>MTSPDFRHSDEYAPRITPGWLVDLIPGGTDASAAFERADADYRVAQHAADLAALPVGEEQRKLDHRSAGASAVALDAAMAERDERAAELVAAKRARTAARRVVADLIDGKTRATDALIERTAGELVLAAREDAARALAELKSAFKQIDEYVSYAAGLVTNLDSPEIELLVGCREAGLDEAATLAEFRDRGLTPPGSGAREDWLTAPISRRRVLHLTAAREPLSAVEAALAAVPTAPAVVSSTEVPA</sequence>
<dbReference type="RefSeq" id="WP_045527560.1">
    <property type="nucleotide sequence ID" value="NZ_CP011043.1"/>
</dbReference>
<name>A0A0D5CHI2_9MICO</name>
<gene>
    <name evidence="1" type="ORF">VO01_05975</name>
</gene>
<accession>A0A0D5CHI2</accession>
<dbReference type="EMBL" id="CP011043">
    <property type="protein sequence ID" value="AJW78739.1"/>
    <property type="molecule type" value="Genomic_DNA"/>
</dbReference>
<protein>
    <submittedName>
        <fullName evidence="1">Uncharacterized protein</fullName>
    </submittedName>
</protein>
<dbReference type="Proteomes" id="UP000032604">
    <property type="component" value="Chromosome"/>
</dbReference>